<name>A0A0E9UET3_ANGAN</name>
<proteinExistence type="predicted"/>
<organism evidence="1">
    <name type="scientific">Anguilla anguilla</name>
    <name type="common">European freshwater eel</name>
    <name type="synonym">Muraena anguilla</name>
    <dbReference type="NCBI Taxonomy" id="7936"/>
    <lineage>
        <taxon>Eukaryota</taxon>
        <taxon>Metazoa</taxon>
        <taxon>Chordata</taxon>
        <taxon>Craniata</taxon>
        <taxon>Vertebrata</taxon>
        <taxon>Euteleostomi</taxon>
        <taxon>Actinopterygii</taxon>
        <taxon>Neopterygii</taxon>
        <taxon>Teleostei</taxon>
        <taxon>Anguilliformes</taxon>
        <taxon>Anguillidae</taxon>
        <taxon>Anguilla</taxon>
    </lineage>
</organism>
<evidence type="ECO:0000313" key="1">
    <source>
        <dbReference type="EMBL" id="JAH64354.1"/>
    </source>
</evidence>
<reference evidence="1" key="2">
    <citation type="journal article" date="2015" name="Fish Shellfish Immunol.">
        <title>Early steps in the European eel (Anguilla anguilla)-Vibrio vulnificus interaction in the gills: Role of the RtxA13 toxin.</title>
        <authorList>
            <person name="Callol A."/>
            <person name="Pajuelo D."/>
            <person name="Ebbesson L."/>
            <person name="Teles M."/>
            <person name="MacKenzie S."/>
            <person name="Amaro C."/>
        </authorList>
    </citation>
    <scope>NUCLEOTIDE SEQUENCE</scope>
</reference>
<protein>
    <submittedName>
        <fullName evidence="1">Uncharacterized protein</fullName>
    </submittedName>
</protein>
<dbReference type="EMBL" id="GBXM01044223">
    <property type="protein sequence ID" value="JAH64354.1"/>
    <property type="molecule type" value="Transcribed_RNA"/>
</dbReference>
<reference evidence="1" key="1">
    <citation type="submission" date="2014-11" db="EMBL/GenBank/DDBJ databases">
        <authorList>
            <person name="Amaro Gonzalez C."/>
        </authorList>
    </citation>
    <scope>NUCLEOTIDE SEQUENCE</scope>
</reference>
<sequence length="14" mass="1664">MISRLLSRLVLHLL</sequence>
<accession>A0A0E9UET3</accession>